<name>A0A0D3KPC1_EMIH1</name>
<dbReference type="Pfam" id="PF07690">
    <property type="entry name" value="MFS_1"/>
    <property type="match status" value="1"/>
</dbReference>
<dbReference type="InterPro" id="IPR036259">
    <property type="entry name" value="MFS_trans_sf"/>
</dbReference>
<dbReference type="OMA" id="QAFSYTF"/>
<keyword evidence="9" id="KW-1185">Reference proteome</keyword>
<dbReference type="PANTHER" id="PTHR42718:SF9">
    <property type="entry name" value="MAJOR FACILITATOR SUPERFAMILY MULTIDRUG TRANSPORTER MFSC"/>
    <property type="match status" value="1"/>
</dbReference>
<proteinExistence type="predicted"/>
<feature type="transmembrane region" description="Helical" evidence="6">
    <location>
        <begin position="32"/>
        <end position="50"/>
    </location>
</feature>
<dbReference type="InterPro" id="IPR020846">
    <property type="entry name" value="MFS_dom"/>
</dbReference>
<dbReference type="HOGENOM" id="CLU_000960_28_3_1"/>
<evidence type="ECO:0000256" key="2">
    <source>
        <dbReference type="ARBA" id="ARBA00022448"/>
    </source>
</evidence>
<reference evidence="9" key="1">
    <citation type="journal article" date="2013" name="Nature">
        <title>Pan genome of the phytoplankton Emiliania underpins its global distribution.</title>
        <authorList>
            <person name="Read B.A."/>
            <person name="Kegel J."/>
            <person name="Klute M.J."/>
            <person name="Kuo A."/>
            <person name="Lefebvre S.C."/>
            <person name="Maumus F."/>
            <person name="Mayer C."/>
            <person name="Miller J."/>
            <person name="Monier A."/>
            <person name="Salamov A."/>
            <person name="Young J."/>
            <person name="Aguilar M."/>
            <person name="Claverie J.M."/>
            <person name="Frickenhaus S."/>
            <person name="Gonzalez K."/>
            <person name="Herman E.K."/>
            <person name="Lin Y.C."/>
            <person name="Napier J."/>
            <person name="Ogata H."/>
            <person name="Sarno A.F."/>
            <person name="Shmutz J."/>
            <person name="Schroeder D."/>
            <person name="de Vargas C."/>
            <person name="Verret F."/>
            <person name="von Dassow P."/>
            <person name="Valentin K."/>
            <person name="Van de Peer Y."/>
            <person name="Wheeler G."/>
            <person name="Dacks J.B."/>
            <person name="Delwiche C.F."/>
            <person name="Dyhrman S.T."/>
            <person name="Glockner G."/>
            <person name="John U."/>
            <person name="Richards T."/>
            <person name="Worden A.Z."/>
            <person name="Zhang X."/>
            <person name="Grigoriev I.V."/>
            <person name="Allen A.E."/>
            <person name="Bidle K."/>
            <person name="Borodovsky M."/>
            <person name="Bowler C."/>
            <person name="Brownlee C."/>
            <person name="Cock J.M."/>
            <person name="Elias M."/>
            <person name="Gladyshev V.N."/>
            <person name="Groth M."/>
            <person name="Guda C."/>
            <person name="Hadaegh A."/>
            <person name="Iglesias-Rodriguez M.D."/>
            <person name="Jenkins J."/>
            <person name="Jones B.M."/>
            <person name="Lawson T."/>
            <person name="Leese F."/>
            <person name="Lindquist E."/>
            <person name="Lobanov A."/>
            <person name="Lomsadze A."/>
            <person name="Malik S.B."/>
            <person name="Marsh M.E."/>
            <person name="Mackinder L."/>
            <person name="Mock T."/>
            <person name="Mueller-Roeber B."/>
            <person name="Pagarete A."/>
            <person name="Parker M."/>
            <person name="Probert I."/>
            <person name="Quesneville H."/>
            <person name="Raines C."/>
            <person name="Rensing S.A."/>
            <person name="Riano-Pachon D.M."/>
            <person name="Richier S."/>
            <person name="Rokitta S."/>
            <person name="Shiraiwa Y."/>
            <person name="Soanes D.M."/>
            <person name="van der Giezen M."/>
            <person name="Wahlund T.M."/>
            <person name="Williams B."/>
            <person name="Wilson W."/>
            <person name="Wolfe G."/>
            <person name="Wurch L.L."/>
        </authorList>
    </citation>
    <scope>NUCLEOTIDE SEQUENCE</scope>
</reference>
<feature type="transmembrane region" description="Helical" evidence="6">
    <location>
        <begin position="327"/>
        <end position="345"/>
    </location>
</feature>
<dbReference type="CDD" id="cd17321">
    <property type="entry name" value="MFS_MMR_MDR_like"/>
    <property type="match status" value="1"/>
</dbReference>
<sequence length="480" mass="49519">MPGSLLTTIDQGVMDVCLVTIAKELATPLHRAQWVVLVYLLLSASTQVAAGRLGDRYSKPRVYRVGLLIFIGSSTSCAFAPSIEALIALRAVQGLGQSLMSSNSLAMVKFFTRPEQTSVAIGYSHSMIGLGMSLGPPLGGLLTSAFGWRSVFLINLPTGAPSNLWFPTCVLAMALVCTLPDTPASGGVSLDPVGSVLTFASVGGSLFTLSAAQEQEAATSLWMAVGSALLLLLLALWLRCAARPLVPRPVLASWPIRCGVLSACGLYFGVSLARYLTPLYLQLGMGWSQADTGLAMLCQPLTLLLGGLGSGRLAARLSARAQTALSLLLLAAAILLLGAGLGSFWPMGASMVLLAAGQSLFQPANAGFVLAFAAQDQLSVVGALLGMARGIALPLGIVCCNALLSALSPPHAASLDEKNASSTAATAAIDAGAARTTVWLYLLPTAAALAVTLMRGKPPEAISVARRTSTESSGPVRVRS</sequence>
<dbReference type="SUPFAM" id="SSF103473">
    <property type="entry name" value="MFS general substrate transporter"/>
    <property type="match status" value="1"/>
</dbReference>
<feature type="domain" description="Major facilitator superfamily (MFS) profile" evidence="7">
    <location>
        <begin position="1"/>
        <end position="460"/>
    </location>
</feature>
<evidence type="ECO:0000256" key="1">
    <source>
        <dbReference type="ARBA" id="ARBA00004141"/>
    </source>
</evidence>
<keyword evidence="5 6" id="KW-0472">Membrane</keyword>
<comment type="subcellular location">
    <subcellularLocation>
        <location evidence="1">Membrane</location>
        <topology evidence="1">Multi-pass membrane protein</topology>
    </subcellularLocation>
</comment>
<feature type="transmembrane region" description="Helical" evidence="6">
    <location>
        <begin position="62"/>
        <end position="81"/>
    </location>
</feature>
<evidence type="ECO:0000313" key="8">
    <source>
        <dbReference type="EnsemblProtists" id="EOD37606"/>
    </source>
</evidence>
<feature type="transmembrane region" description="Helical" evidence="6">
    <location>
        <begin position="120"/>
        <end position="142"/>
    </location>
</feature>
<evidence type="ECO:0000313" key="9">
    <source>
        <dbReference type="Proteomes" id="UP000013827"/>
    </source>
</evidence>
<evidence type="ECO:0000256" key="4">
    <source>
        <dbReference type="ARBA" id="ARBA00022989"/>
    </source>
</evidence>
<organism evidence="8 9">
    <name type="scientific">Emiliania huxleyi (strain CCMP1516)</name>
    <dbReference type="NCBI Taxonomy" id="280463"/>
    <lineage>
        <taxon>Eukaryota</taxon>
        <taxon>Haptista</taxon>
        <taxon>Haptophyta</taxon>
        <taxon>Prymnesiophyceae</taxon>
        <taxon>Isochrysidales</taxon>
        <taxon>Noelaerhabdaceae</taxon>
        <taxon>Emiliania</taxon>
    </lineage>
</organism>
<dbReference type="PROSITE" id="PS50850">
    <property type="entry name" value="MFS"/>
    <property type="match status" value="1"/>
</dbReference>
<dbReference type="PaxDb" id="2903-EOD04107"/>
<evidence type="ECO:0000256" key="6">
    <source>
        <dbReference type="SAM" id="Phobius"/>
    </source>
</evidence>
<reference evidence="8" key="2">
    <citation type="submission" date="2024-10" db="UniProtKB">
        <authorList>
            <consortium name="EnsemblProtists"/>
        </authorList>
    </citation>
    <scope>IDENTIFICATION</scope>
</reference>
<dbReference type="Gene3D" id="1.20.1720.10">
    <property type="entry name" value="Multidrug resistance protein D"/>
    <property type="match status" value="1"/>
</dbReference>
<protein>
    <recommendedName>
        <fullName evidence="7">Major facilitator superfamily (MFS) profile domain-containing protein</fullName>
    </recommendedName>
</protein>
<dbReference type="PANTHER" id="PTHR42718">
    <property type="entry name" value="MAJOR FACILITATOR SUPERFAMILY MULTIDRUG TRANSPORTER MFSC"/>
    <property type="match status" value="1"/>
</dbReference>
<feature type="transmembrane region" description="Helical" evidence="6">
    <location>
        <begin position="162"/>
        <end position="180"/>
    </location>
</feature>
<dbReference type="RefSeq" id="XP_005790035.1">
    <property type="nucleotide sequence ID" value="XM_005789978.1"/>
</dbReference>
<dbReference type="GO" id="GO:0016020">
    <property type="term" value="C:membrane"/>
    <property type="evidence" value="ECO:0007669"/>
    <property type="project" value="UniProtKB-SubCell"/>
</dbReference>
<keyword evidence="2" id="KW-0813">Transport</keyword>
<feature type="transmembrane region" description="Helical" evidence="6">
    <location>
        <begin position="250"/>
        <end position="273"/>
    </location>
</feature>
<feature type="transmembrane region" description="Helical" evidence="6">
    <location>
        <begin position="293"/>
        <end position="315"/>
    </location>
</feature>
<dbReference type="InterPro" id="IPR011701">
    <property type="entry name" value="MFS"/>
</dbReference>
<dbReference type="EnsemblProtists" id="EOD04107">
    <property type="protein sequence ID" value="EOD04107"/>
    <property type="gene ID" value="EMIHUDRAFT_221553"/>
</dbReference>
<keyword evidence="3 6" id="KW-0812">Transmembrane</keyword>
<evidence type="ECO:0000259" key="7">
    <source>
        <dbReference type="PROSITE" id="PS50850"/>
    </source>
</evidence>
<dbReference type="Proteomes" id="UP000013827">
    <property type="component" value="Unassembled WGS sequence"/>
</dbReference>
<dbReference type="GeneID" id="17250251"/>
<keyword evidence="4 6" id="KW-1133">Transmembrane helix</keyword>
<dbReference type="GeneID" id="17282874"/>
<evidence type="ECO:0000256" key="3">
    <source>
        <dbReference type="ARBA" id="ARBA00022692"/>
    </source>
</evidence>
<dbReference type="Gene3D" id="1.20.1250.20">
    <property type="entry name" value="MFS general substrate transporter like domains"/>
    <property type="match status" value="1"/>
</dbReference>
<accession>A0A0D3KPC1</accession>
<dbReference type="EnsemblProtists" id="EOD37606">
    <property type="protein sequence ID" value="EOD37606"/>
    <property type="gene ID" value="EMIHUDRAFT_109649"/>
</dbReference>
<dbReference type="GO" id="GO:0022857">
    <property type="term" value="F:transmembrane transporter activity"/>
    <property type="evidence" value="ECO:0007669"/>
    <property type="project" value="InterPro"/>
</dbReference>
<dbReference type="KEGG" id="ehx:EMIHUDRAFT_109649"/>
<dbReference type="AlphaFoldDB" id="A0A0D3KPC1"/>
<feature type="transmembrane region" description="Helical" evidence="6">
    <location>
        <begin position="218"/>
        <end position="238"/>
    </location>
</feature>
<dbReference type="RefSeq" id="XP_005756536.1">
    <property type="nucleotide sequence ID" value="XM_005756479.1"/>
</dbReference>
<evidence type="ECO:0000256" key="5">
    <source>
        <dbReference type="ARBA" id="ARBA00023136"/>
    </source>
</evidence>
<dbReference type="eggNOG" id="KOG0254">
    <property type="taxonomic scope" value="Eukaryota"/>
</dbReference>
<dbReference type="KEGG" id="ehx:EMIHUDRAFT_221553"/>
<dbReference type="PRINTS" id="PR01036">
    <property type="entry name" value="TCRTETB"/>
</dbReference>